<keyword evidence="5" id="KW-0378">Hydrolase</keyword>
<dbReference type="Proteomes" id="UP000647339">
    <property type="component" value="Unassembled WGS sequence"/>
</dbReference>
<evidence type="ECO:0000313" key="9">
    <source>
        <dbReference type="EMBL" id="GGF36368.1"/>
    </source>
</evidence>
<evidence type="ECO:0000256" key="3">
    <source>
        <dbReference type="ARBA" id="ARBA00022723"/>
    </source>
</evidence>
<evidence type="ECO:0000259" key="8">
    <source>
        <dbReference type="Pfam" id="PF00884"/>
    </source>
</evidence>
<dbReference type="PANTHER" id="PTHR42693">
    <property type="entry name" value="ARYLSULFATASE FAMILY MEMBER"/>
    <property type="match status" value="1"/>
</dbReference>
<reference evidence="10" key="1">
    <citation type="journal article" date="2019" name="Int. J. Syst. Evol. Microbiol.">
        <title>The Global Catalogue of Microorganisms (GCM) 10K type strain sequencing project: providing services to taxonomists for standard genome sequencing and annotation.</title>
        <authorList>
            <consortium name="The Broad Institute Genomics Platform"/>
            <consortium name="The Broad Institute Genome Sequencing Center for Infectious Disease"/>
            <person name="Wu L."/>
            <person name="Ma J."/>
        </authorList>
    </citation>
    <scope>NUCLEOTIDE SEQUENCE [LARGE SCALE GENOMIC DNA]</scope>
    <source>
        <strain evidence="10">CGMCC 1.15407</strain>
    </source>
</reference>
<accession>A0ABQ1V2V7</accession>
<sequence length="516" mass="58461">MKTKGTGYYIGLLISFGLLVAFDLQGQNRPNVVVIYTDDHRYSGVGALMDGQVDTPNMDRLVEEGVSFDRAYLMGAFTGATCVASRAMLLTGRNVFNLKGAGHTIPANHPTLGEVFRKSGYYAYIIGKWHQDNASLVRSFDSGAALMSRGMYLEDHFRMPLWDWDPSGEYPLEKGYVIKTDHQGKWYRKGLEGVGPRGPIATEDQGPHTSKIYAHEAKKFLEEYDKKPPFLMYLAFHAPHDPRQAPREFRNAYPTDQIHLLPSYMPMHGFDNGHMFLRDEELAPWPRTEDRMKEELADYYAIISHMDAQIGKVVNALKANGKYKNTIIVLVGDSGLAVGNHGLMGKQNLYDEDGIHVPFVFSGGAVRARGRREQAFAYIHDILPTLGELTGVPVPKNIDGKSLATIIIGEEESVRDHTYHAYRQFQRAYRKGDYKLIEYVRARDSNKELGGFQAGSKVTQLFNIAKDPWEINNLAINPNYSDKVKELQKEMKAMAEKLNDNKSQLGMEYDFWDYYQ</sequence>
<keyword evidence="4" id="KW-0732">Signal</keyword>
<keyword evidence="7" id="KW-0175">Coiled coil</keyword>
<dbReference type="InterPro" id="IPR050738">
    <property type="entry name" value="Sulfatase"/>
</dbReference>
<evidence type="ECO:0000256" key="2">
    <source>
        <dbReference type="ARBA" id="ARBA00008779"/>
    </source>
</evidence>
<gene>
    <name evidence="9" type="ORF">GCM10011339_26120</name>
</gene>
<name>A0ABQ1V2V7_9BACT</name>
<dbReference type="EMBL" id="BMIU01000012">
    <property type="protein sequence ID" value="GGF36368.1"/>
    <property type="molecule type" value="Genomic_DNA"/>
</dbReference>
<keyword evidence="10" id="KW-1185">Reference proteome</keyword>
<comment type="caution">
    <text evidence="9">The sequence shown here is derived from an EMBL/GenBank/DDBJ whole genome shotgun (WGS) entry which is preliminary data.</text>
</comment>
<evidence type="ECO:0000313" key="10">
    <source>
        <dbReference type="Proteomes" id="UP000647339"/>
    </source>
</evidence>
<dbReference type="Pfam" id="PF00884">
    <property type="entry name" value="Sulfatase"/>
    <property type="match status" value="1"/>
</dbReference>
<feature type="coiled-coil region" evidence="7">
    <location>
        <begin position="477"/>
        <end position="504"/>
    </location>
</feature>
<dbReference type="RefSeq" id="WP_137403643.1">
    <property type="nucleotide sequence ID" value="NZ_BMIU01000012.1"/>
</dbReference>
<evidence type="ECO:0000256" key="6">
    <source>
        <dbReference type="ARBA" id="ARBA00022837"/>
    </source>
</evidence>
<evidence type="ECO:0000256" key="1">
    <source>
        <dbReference type="ARBA" id="ARBA00001913"/>
    </source>
</evidence>
<dbReference type="Gene3D" id="3.40.720.10">
    <property type="entry name" value="Alkaline Phosphatase, subunit A"/>
    <property type="match status" value="1"/>
</dbReference>
<evidence type="ECO:0000256" key="4">
    <source>
        <dbReference type="ARBA" id="ARBA00022729"/>
    </source>
</evidence>
<comment type="cofactor">
    <cofactor evidence="1">
        <name>Ca(2+)</name>
        <dbReference type="ChEBI" id="CHEBI:29108"/>
    </cofactor>
</comment>
<keyword evidence="6" id="KW-0106">Calcium</keyword>
<dbReference type="CDD" id="cd16155">
    <property type="entry name" value="sulfatase_like"/>
    <property type="match status" value="1"/>
</dbReference>
<dbReference type="PANTHER" id="PTHR42693:SF42">
    <property type="entry name" value="ARYLSULFATASE G"/>
    <property type="match status" value="1"/>
</dbReference>
<dbReference type="InterPro" id="IPR017850">
    <property type="entry name" value="Alkaline_phosphatase_core_sf"/>
</dbReference>
<evidence type="ECO:0000256" key="7">
    <source>
        <dbReference type="SAM" id="Coils"/>
    </source>
</evidence>
<dbReference type="SUPFAM" id="SSF53649">
    <property type="entry name" value="Alkaline phosphatase-like"/>
    <property type="match status" value="1"/>
</dbReference>
<protein>
    <submittedName>
        <fullName evidence="9">Choline-sulfatase</fullName>
    </submittedName>
</protein>
<comment type="similarity">
    <text evidence="2">Belongs to the sulfatase family.</text>
</comment>
<feature type="domain" description="Sulfatase N-terminal" evidence="8">
    <location>
        <begin position="30"/>
        <end position="392"/>
    </location>
</feature>
<dbReference type="InterPro" id="IPR000917">
    <property type="entry name" value="Sulfatase_N"/>
</dbReference>
<organism evidence="9 10">
    <name type="scientific">Echinicola rosea</name>
    <dbReference type="NCBI Taxonomy" id="1807691"/>
    <lineage>
        <taxon>Bacteria</taxon>
        <taxon>Pseudomonadati</taxon>
        <taxon>Bacteroidota</taxon>
        <taxon>Cytophagia</taxon>
        <taxon>Cytophagales</taxon>
        <taxon>Cyclobacteriaceae</taxon>
        <taxon>Echinicola</taxon>
    </lineage>
</organism>
<evidence type="ECO:0000256" key="5">
    <source>
        <dbReference type="ARBA" id="ARBA00022801"/>
    </source>
</evidence>
<keyword evidence="3" id="KW-0479">Metal-binding</keyword>
<proteinExistence type="inferred from homology"/>